<dbReference type="GO" id="GO:0016787">
    <property type="term" value="F:hydrolase activity"/>
    <property type="evidence" value="ECO:0007669"/>
    <property type="project" value="UniProtKB-KW"/>
</dbReference>
<dbReference type="Pfam" id="PF20434">
    <property type="entry name" value="BD-FAE"/>
    <property type="match status" value="1"/>
</dbReference>
<dbReference type="InterPro" id="IPR050300">
    <property type="entry name" value="GDXG_lipolytic_enzyme"/>
</dbReference>
<dbReference type="Proteomes" id="UP000654370">
    <property type="component" value="Unassembled WGS sequence"/>
</dbReference>
<name>A0A8H7PRI4_MORIS</name>
<dbReference type="AlphaFoldDB" id="A0A8H7PRI4"/>
<keyword evidence="2" id="KW-0378">Hydrolase</keyword>
<evidence type="ECO:0000313" key="6">
    <source>
        <dbReference type="Proteomes" id="UP000654370"/>
    </source>
</evidence>
<dbReference type="InterPro" id="IPR019826">
    <property type="entry name" value="Carboxylesterase_B_AS"/>
</dbReference>
<comment type="similarity">
    <text evidence="1">Belongs to the 'GDXG' lipolytic enzyme family.</text>
</comment>
<dbReference type="Gene3D" id="3.40.50.1820">
    <property type="entry name" value="alpha/beta hydrolase"/>
    <property type="match status" value="1"/>
</dbReference>
<dbReference type="InterPro" id="IPR049492">
    <property type="entry name" value="BD-FAE-like_dom"/>
</dbReference>
<dbReference type="InterPro" id="IPR033140">
    <property type="entry name" value="Lipase_GDXG_put_SER_AS"/>
</dbReference>
<evidence type="ECO:0000256" key="2">
    <source>
        <dbReference type="ARBA" id="ARBA00022801"/>
    </source>
</evidence>
<dbReference type="SUPFAM" id="SSF53474">
    <property type="entry name" value="alpha/beta-Hydrolases"/>
    <property type="match status" value="1"/>
</dbReference>
<feature type="active site" evidence="3">
    <location>
        <position position="250"/>
    </location>
</feature>
<reference evidence="5" key="1">
    <citation type="submission" date="2020-12" db="EMBL/GenBank/DDBJ databases">
        <title>Metabolic potential, ecology and presence of endohyphal bacteria is reflected in genomic diversity of Mucoromycotina.</title>
        <authorList>
            <person name="Muszewska A."/>
            <person name="Okrasinska A."/>
            <person name="Steczkiewicz K."/>
            <person name="Drgas O."/>
            <person name="Orlowska M."/>
            <person name="Perlinska-Lenart U."/>
            <person name="Aleksandrzak-Piekarczyk T."/>
            <person name="Szatraj K."/>
            <person name="Zielenkiewicz U."/>
            <person name="Pilsyk S."/>
            <person name="Malc E."/>
            <person name="Mieczkowski P."/>
            <person name="Kruszewska J.S."/>
            <person name="Biernat P."/>
            <person name="Pawlowska J."/>
        </authorList>
    </citation>
    <scope>NUCLEOTIDE SEQUENCE</scope>
    <source>
        <strain evidence="5">WA0000067209</strain>
    </source>
</reference>
<evidence type="ECO:0000256" key="3">
    <source>
        <dbReference type="PROSITE-ProRule" id="PRU10038"/>
    </source>
</evidence>
<feature type="domain" description="BD-FAE-like" evidence="4">
    <location>
        <begin position="156"/>
        <end position="355"/>
    </location>
</feature>
<proteinExistence type="inferred from homology"/>
<comment type="caution">
    <text evidence="5">The sequence shown here is derived from an EMBL/GenBank/DDBJ whole genome shotgun (WGS) entry which is preliminary data.</text>
</comment>
<gene>
    <name evidence="5" type="ORF">INT43_001994</name>
</gene>
<accession>A0A8H7PRI4</accession>
<dbReference type="PROSITE" id="PS00122">
    <property type="entry name" value="CARBOXYLESTERASE_B_1"/>
    <property type="match status" value="1"/>
</dbReference>
<dbReference type="PANTHER" id="PTHR48081">
    <property type="entry name" value="AB HYDROLASE SUPERFAMILY PROTEIN C4A8.06C"/>
    <property type="match status" value="1"/>
</dbReference>
<evidence type="ECO:0000313" key="5">
    <source>
        <dbReference type="EMBL" id="KAG2179144.1"/>
    </source>
</evidence>
<organism evidence="5 6">
    <name type="scientific">Mortierella isabellina</name>
    <name type="common">Filamentous fungus</name>
    <name type="synonym">Umbelopsis isabellina</name>
    <dbReference type="NCBI Taxonomy" id="91625"/>
    <lineage>
        <taxon>Eukaryota</taxon>
        <taxon>Fungi</taxon>
        <taxon>Fungi incertae sedis</taxon>
        <taxon>Mucoromycota</taxon>
        <taxon>Mucoromycotina</taxon>
        <taxon>Umbelopsidomycetes</taxon>
        <taxon>Umbelopsidales</taxon>
        <taxon>Umbelopsidaceae</taxon>
        <taxon>Umbelopsis</taxon>
    </lineage>
</organism>
<dbReference type="InterPro" id="IPR029058">
    <property type="entry name" value="AB_hydrolase_fold"/>
</dbReference>
<dbReference type="PANTHER" id="PTHR48081:SF33">
    <property type="entry name" value="KYNURENINE FORMAMIDASE"/>
    <property type="match status" value="1"/>
</dbReference>
<dbReference type="OrthoDB" id="19653at2759"/>
<sequence length="410" mass="45906">MVAIIAALAATLLIRALPQYTLVTEVIASLFSDLPLHHLALKVAFIFGTKLFGGFRYTLARFAYYIDLLNVVASFAVFAWQFRGREKIEDELSKFGSNKIDIPDLASLQQIKRMALPFIKNDGIILYPNITYANREEALEAVKLTNDYDQPRKMMLDVYAPAQKPPGLRPVLVHIHGGAWRHGNKNMVYPYENDLITEEKWIVVNIGYRLAPVNAYPTHLKDVKRSLRWIKQCIDKFGGDPNFVVLAGDSAGGHLAMMAAMTANEARYQEGFEDVDTSVRGVVSLNGVLRTHIDKFFARKVVMMKGPLDQEFLQEHSPATYCQKAHEKGNLVPSLVLVGQCDNLVIPEGAREFTKQYRIATGEEKGASSACSYVEIPGGHHAFYAAWGARSVYSAAIILSWCRELHNKNK</sequence>
<dbReference type="EMBL" id="JAEPQZ010000007">
    <property type="protein sequence ID" value="KAG2179144.1"/>
    <property type="molecule type" value="Genomic_DNA"/>
</dbReference>
<dbReference type="PROSITE" id="PS01174">
    <property type="entry name" value="LIPASE_GDXG_SER"/>
    <property type="match status" value="1"/>
</dbReference>
<protein>
    <recommendedName>
        <fullName evidence="4">BD-FAE-like domain-containing protein</fullName>
    </recommendedName>
</protein>
<evidence type="ECO:0000259" key="4">
    <source>
        <dbReference type="Pfam" id="PF20434"/>
    </source>
</evidence>
<evidence type="ECO:0000256" key="1">
    <source>
        <dbReference type="ARBA" id="ARBA00010515"/>
    </source>
</evidence>
<keyword evidence="6" id="KW-1185">Reference proteome</keyword>